<keyword evidence="9" id="KW-0378">Hydrolase</keyword>
<name>A0A4S4MC84_9APHY</name>
<keyword evidence="20" id="KW-1185">Reference proteome</keyword>
<evidence type="ECO:0000259" key="18">
    <source>
        <dbReference type="SMART" id="SM00559"/>
    </source>
</evidence>
<dbReference type="GO" id="GO:0000723">
    <property type="term" value="P:telomere maintenance"/>
    <property type="evidence" value="ECO:0007669"/>
    <property type="project" value="InterPro"/>
</dbReference>
<dbReference type="GO" id="GO:0042162">
    <property type="term" value="F:telomeric DNA binding"/>
    <property type="evidence" value="ECO:0007669"/>
    <property type="project" value="InterPro"/>
</dbReference>
<comment type="similarity">
    <text evidence="3">Belongs to the ku70 family.</text>
</comment>
<evidence type="ECO:0000313" key="20">
    <source>
        <dbReference type="Proteomes" id="UP000308730"/>
    </source>
</evidence>
<dbReference type="GO" id="GO:0016787">
    <property type="term" value="F:hydrolase activity"/>
    <property type="evidence" value="ECO:0007669"/>
    <property type="project" value="UniProtKB-KW"/>
</dbReference>
<evidence type="ECO:0000256" key="3">
    <source>
        <dbReference type="ARBA" id="ARBA00005240"/>
    </source>
</evidence>
<dbReference type="Pfam" id="PF02037">
    <property type="entry name" value="SAP"/>
    <property type="match status" value="1"/>
</dbReference>
<dbReference type="GO" id="GO:0006310">
    <property type="term" value="P:DNA recombination"/>
    <property type="evidence" value="ECO:0007669"/>
    <property type="project" value="UniProtKB-KW"/>
</dbReference>
<keyword evidence="6" id="KW-0158">Chromosome</keyword>
<dbReference type="Pfam" id="PF03730">
    <property type="entry name" value="Ku_C"/>
    <property type="match status" value="1"/>
</dbReference>
<dbReference type="SUPFAM" id="SSF100939">
    <property type="entry name" value="SPOC domain-like"/>
    <property type="match status" value="1"/>
</dbReference>
<dbReference type="OrthoDB" id="761538at2759"/>
<proteinExistence type="inferred from homology"/>
<keyword evidence="7" id="KW-0547">Nucleotide-binding</keyword>
<keyword evidence="11" id="KW-0067">ATP-binding</keyword>
<dbReference type="SUPFAM" id="SSF68906">
    <property type="entry name" value="SAP domain"/>
    <property type="match status" value="1"/>
</dbReference>
<evidence type="ECO:0000256" key="6">
    <source>
        <dbReference type="ARBA" id="ARBA00022454"/>
    </source>
</evidence>
<evidence type="ECO:0000256" key="17">
    <source>
        <dbReference type="ARBA" id="ARBA00031811"/>
    </source>
</evidence>
<comment type="subcellular location">
    <subcellularLocation>
        <location evidence="2">Chromosome</location>
        <location evidence="2">Telomere</location>
    </subcellularLocation>
    <subcellularLocation>
        <location evidence="1">Nucleus</location>
    </subcellularLocation>
</comment>
<comment type="caution">
    <text evidence="19">The sequence shown here is derived from an EMBL/GenBank/DDBJ whole genome shotgun (WGS) entry which is preliminary data.</text>
</comment>
<keyword evidence="14" id="KW-0233">DNA recombination</keyword>
<evidence type="ECO:0000256" key="8">
    <source>
        <dbReference type="ARBA" id="ARBA00022763"/>
    </source>
</evidence>
<dbReference type="Gene3D" id="1.10.1600.10">
    <property type="match status" value="1"/>
</dbReference>
<dbReference type="GO" id="GO:0003678">
    <property type="term" value="F:DNA helicase activity"/>
    <property type="evidence" value="ECO:0007669"/>
    <property type="project" value="UniProtKB-EC"/>
</dbReference>
<dbReference type="InterPro" id="IPR006165">
    <property type="entry name" value="Ku70"/>
</dbReference>
<dbReference type="SMART" id="SM00559">
    <property type="entry name" value="Ku78"/>
    <property type="match status" value="1"/>
</dbReference>
<dbReference type="GO" id="GO:0005524">
    <property type="term" value="F:ATP binding"/>
    <property type="evidence" value="ECO:0007669"/>
    <property type="project" value="UniProtKB-KW"/>
</dbReference>
<evidence type="ECO:0000256" key="16">
    <source>
        <dbReference type="ARBA" id="ARBA00023242"/>
    </source>
</evidence>
<evidence type="ECO:0000256" key="1">
    <source>
        <dbReference type="ARBA" id="ARBA00004123"/>
    </source>
</evidence>
<dbReference type="GO" id="GO:0043564">
    <property type="term" value="C:Ku70:Ku80 complex"/>
    <property type="evidence" value="ECO:0007669"/>
    <property type="project" value="InterPro"/>
</dbReference>
<dbReference type="CDD" id="cd00788">
    <property type="entry name" value="KU70"/>
    <property type="match status" value="1"/>
</dbReference>
<evidence type="ECO:0000256" key="9">
    <source>
        <dbReference type="ARBA" id="ARBA00022801"/>
    </source>
</evidence>
<accession>A0A4S4MC84</accession>
<evidence type="ECO:0000256" key="15">
    <source>
        <dbReference type="ARBA" id="ARBA00023204"/>
    </source>
</evidence>
<dbReference type="Gene3D" id="2.40.290.10">
    <property type="match status" value="1"/>
</dbReference>
<organism evidence="19 20">
    <name type="scientific">Antrodiella citrinella</name>
    <dbReference type="NCBI Taxonomy" id="2447956"/>
    <lineage>
        <taxon>Eukaryota</taxon>
        <taxon>Fungi</taxon>
        <taxon>Dikarya</taxon>
        <taxon>Basidiomycota</taxon>
        <taxon>Agaricomycotina</taxon>
        <taxon>Agaricomycetes</taxon>
        <taxon>Polyporales</taxon>
        <taxon>Steccherinaceae</taxon>
        <taxon>Antrodiella</taxon>
    </lineage>
</organism>
<keyword evidence="12" id="KW-0779">Telomere</keyword>
<feature type="domain" description="Ku" evidence="18">
    <location>
        <begin position="350"/>
        <end position="515"/>
    </location>
</feature>
<evidence type="ECO:0000256" key="11">
    <source>
        <dbReference type="ARBA" id="ARBA00022840"/>
    </source>
</evidence>
<keyword evidence="8" id="KW-0227">DNA damage</keyword>
<dbReference type="GO" id="GO:0006303">
    <property type="term" value="P:double-strand break repair via nonhomologous end joining"/>
    <property type="evidence" value="ECO:0007669"/>
    <property type="project" value="InterPro"/>
</dbReference>
<dbReference type="Proteomes" id="UP000308730">
    <property type="component" value="Unassembled WGS sequence"/>
</dbReference>
<dbReference type="InterPro" id="IPR036465">
    <property type="entry name" value="vWFA_dom_sf"/>
</dbReference>
<reference evidence="19 20" key="1">
    <citation type="submission" date="2019-02" db="EMBL/GenBank/DDBJ databases">
        <title>Genome sequencing of the rare red list fungi Antrodiella citrinella (Flaviporus citrinellus).</title>
        <authorList>
            <person name="Buettner E."/>
            <person name="Kellner H."/>
        </authorList>
    </citation>
    <scope>NUCLEOTIDE SEQUENCE [LARGE SCALE GENOMIC DNA]</scope>
    <source>
        <strain evidence="19 20">DSM 108506</strain>
    </source>
</reference>
<keyword evidence="10" id="KW-0347">Helicase</keyword>
<dbReference type="GO" id="GO:0003684">
    <property type="term" value="F:damaged DNA binding"/>
    <property type="evidence" value="ECO:0007669"/>
    <property type="project" value="InterPro"/>
</dbReference>
<evidence type="ECO:0000256" key="10">
    <source>
        <dbReference type="ARBA" id="ARBA00022806"/>
    </source>
</evidence>
<dbReference type="PIRSF" id="PIRSF003033">
    <property type="entry name" value="Ku70"/>
    <property type="match status" value="1"/>
</dbReference>
<dbReference type="InterPro" id="IPR005160">
    <property type="entry name" value="Ku_C"/>
</dbReference>
<dbReference type="InterPro" id="IPR016194">
    <property type="entry name" value="SPOC-like_C_dom_sf"/>
</dbReference>
<evidence type="ECO:0000256" key="5">
    <source>
        <dbReference type="ARBA" id="ARBA00021796"/>
    </source>
</evidence>
<dbReference type="PANTHER" id="PTHR12604">
    <property type="entry name" value="KU AUTOANTIGEN DNA HELICASE"/>
    <property type="match status" value="1"/>
</dbReference>
<evidence type="ECO:0000256" key="14">
    <source>
        <dbReference type="ARBA" id="ARBA00023172"/>
    </source>
</evidence>
<dbReference type="Pfam" id="PF03731">
    <property type="entry name" value="Ku_N"/>
    <property type="match status" value="1"/>
</dbReference>
<evidence type="ECO:0000256" key="2">
    <source>
        <dbReference type="ARBA" id="ARBA00004574"/>
    </source>
</evidence>
<evidence type="ECO:0000256" key="4">
    <source>
        <dbReference type="ARBA" id="ARBA00012551"/>
    </source>
</evidence>
<dbReference type="InterPro" id="IPR036361">
    <property type="entry name" value="SAP_dom_sf"/>
</dbReference>
<dbReference type="NCBIfam" id="TIGR00578">
    <property type="entry name" value="ku70"/>
    <property type="match status" value="1"/>
</dbReference>
<keyword evidence="16" id="KW-0539">Nucleus</keyword>
<dbReference type="SUPFAM" id="SSF53300">
    <property type="entry name" value="vWA-like"/>
    <property type="match status" value="1"/>
</dbReference>
<dbReference type="InterPro" id="IPR047087">
    <property type="entry name" value="KU70_core_dom"/>
</dbReference>
<keyword evidence="15" id="KW-0234">DNA repair</keyword>
<dbReference type="Gene3D" id="3.40.50.410">
    <property type="entry name" value="von Willebrand factor, type A domain"/>
    <property type="match status" value="1"/>
</dbReference>
<dbReference type="EMBL" id="SGPM01000395">
    <property type="protein sequence ID" value="THH23094.1"/>
    <property type="molecule type" value="Genomic_DNA"/>
</dbReference>
<dbReference type="InterPro" id="IPR006164">
    <property type="entry name" value="DNA_bd_Ku70/Ku80"/>
</dbReference>
<dbReference type="Pfam" id="PF02735">
    <property type="entry name" value="Ku"/>
    <property type="match status" value="2"/>
</dbReference>
<keyword evidence="13" id="KW-0238">DNA-binding</keyword>
<protein>
    <recommendedName>
        <fullName evidence="5">ATP-dependent DNA helicase II subunit 1</fullName>
        <ecNumber evidence="4">3.6.4.12</ecNumber>
    </recommendedName>
    <alternativeName>
        <fullName evidence="17">ATP-dependent DNA helicase II subunit Ku70</fullName>
    </alternativeName>
</protein>
<evidence type="ECO:0000256" key="7">
    <source>
        <dbReference type="ARBA" id="ARBA00022741"/>
    </source>
</evidence>
<dbReference type="InterPro" id="IPR005161">
    <property type="entry name" value="Ku_N"/>
</dbReference>
<dbReference type="PANTHER" id="PTHR12604:SF2">
    <property type="entry name" value="X-RAY REPAIR CROSS-COMPLEMENTING PROTEIN 6"/>
    <property type="match status" value="1"/>
</dbReference>
<dbReference type="InterPro" id="IPR003034">
    <property type="entry name" value="SAP_dom"/>
</dbReference>
<dbReference type="GO" id="GO:0000781">
    <property type="term" value="C:chromosome, telomeric region"/>
    <property type="evidence" value="ECO:0007669"/>
    <property type="project" value="UniProtKB-SubCell"/>
</dbReference>
<dbReference type="GO" id="GO:0003690">
    <property type="term" value="F:double-stranded DNA binding"/>
    <property type="evidence" value="ECO:0007669"/>
    <property type="project" value="TreeGrafter"/>
</dbReference>
<dbReference type="EC" id="3.6.4.12" evidence="4"/>
<evidence type="ECO:0000256" key="12">
    <source>
        <dbReference type="ARBA" id="ARBA00022895"/>
    </source>
</evidence>
<dbReference type="AlphaFoldDB" id="A0A4S4MC84"/>
<evidence type="ECO:0000313" key="19">
    <source>
        <dbReference type="EMBL" id="THH23094.1"/>
    </source>
</evidence>
<evidence type="ECO:0000256" key="13">
    <source>
        <dbReference type="ARBA" id="ARBA00023125"/>
    </source>
</evidence>
<sequence>MAPYDEWNRVDDEEDDELQDTSFFESKKDVILFAIDCSISMLELHEDPKYEDVKTCHLFTALEAAMEISKRKVIVGPNDAVGIMLFNTTRKNDSGGQGADIKQNNFVYQPITTIDAPKVSELMKLLDDAREDPSSLRTTFPPLVGHRVPMGDVFTSCNWIMRDGAPKTASKRVFLITDVDDPNAGPGKERLMTSARTTLIDLTQAGIMVEPFFISTEDKPFDQTKFYSSVLLPNNVNDDEGDPSVLLESISITRIDDLLAQMKFREVPKRALFSIPLELASEFVIGVKGYGLVTEQKKGTYRYFVDVGHKMELAGSRTTYVDNIEEDEAMNDSIVYGMALGETLGAEEADDERDMSGTTRAVSAFSRVFFTQDEQKSFRTLGLEPRIKLLGFKDKTELSFEDNVKHSYFIYPDEMARILIRSYNLGLHVTNRLSQAYSGSKRTFSALIKSMAKKEKIGIALALMRRNSAPVFCALVPQEEKAEEGGWNEPAGIHIIPLPFADDIRAAPVQEGLRASDDLRDSALKWIDKLTVKNGSYPPDSYPNPALAYHNEQLEASAFRTDFNPEDFEDVTLPNTAAMHKRAGSLMKEWLSALRQDETANIVDLPDRGKKRKAVNSAQTEGEVRSFYEQGTLAKEFCRGHSLAVSGKKADLLDRVQEYLAAN</sequence>
<gene>
    <name evidence="19" type="ORF">EUX98_g8084</name>
</gene>